<dbReference type="PANTHER" id="PTHR47331">
    <property type="entry name" value="PHD-TYPE DOMAIN-CONTAINING PROTEIN"/>
    <property type="match status" value="1"/>
</dbReference>
<protein>
    <recommendedName>
        <fullName evidence="3">Peptidase aspartic putative domain-containing protein</fullName>
    </recommendedName>
</protein>
<organism evidence="1 2">
    <name type="scientific">Merluccius polli</name>
    <name type="common">Benguela hake</name>
    <name type="synonym">Merluccius cadenati</name>
    <dbReference type="NCBI Taxonomy" id="89951"/>
    <lineage>
        <taxon>Eukaryota</taxon>
        <taxon>Metazoa</taxon>
        <taxon>Chordata</taxon>
        <taxon>Craniata</taxon>
        <taxon>Vertebrata</taxon>
        <taxon>Euteleostomi</taxon>
        <taxon>Actinopterygii</taxon>
        <taxon>Neopterygii</taxon>
        <taxon>Teleostei</taxon>
        <taxon>Neoteleostei</taxon>
        <taxon>Acanthomorphata</taxon>
        <taxon>Zeiogadaria</taxon>
        <taxon>Gadariae</taxon>
        <taxon>Gadiformes</taxon>
        <taxon>Gadoidei</taxon>
        <taxon>Merlucciidae</taxon>
        <taxon>Merluccius</taxon>
    </lineage>
</organism>
<dbReference type="AlphaFoldDB" id="A0AA47M0I9"/>
<proteinExistence type="predicted"/>
<evidence type="ECO:0000313" key="2">
    <source>
        <dbReference type="Proteomes" id="UP001174136"/>
    </source>
</evidence>
<keyword evidence="2" id="KW-1185">Reference proteome</keyword>
<comment type="caution">
    <text evidence="1">The sequence shown here is derived from an EMBL/GenBank/DDBJ whole genome shotgun (WGS) entry which is preliminary data.</text>
</comment>
<dbReference type="InterPro" id="IPR043502">
    <property type="entry name" value="DNA/RNA_pol_sf"/>
</dbReference>
<gene>
    <name evidence="1" type="ORF">N1851_033909</name>
</gene>
<dbReference type="EMBL" id="JAOPHQ010006547">
    <property type="protein sequence ID" value="KAK0131366.1"/>
    <property type="molecule type" value="Genomic_DNA"/>
</dbReference>
<dbReference type="Proteomes" id="UP001174136">
    <property type="component" value="Unassembled WGS sequence"/>
</dbReference>
<dbReference type="SUPFAM" id="SSF56672">
    <property type="entry name" value="DNA/RNA polymerases"/>
    <property type="match status" value="1"/>
</dbReference>
<evidence type="ECO:0000313" key="1">
    <source>
        <dbReference type="EMBL" id="KAK0131366.1"/>
    </source>
</evidence>
<evidence type="ECO:0008006" key="3">
    <source>
        <dbReference type="Google" id="ProtNLM"/>
    </source>
</evidence>
<sequence>MEKVTGWPSIKAEDPKALKAYGLFLRECSNAMDDLRYMEELNMPANIKILSQKLPYKLRDKWRTKACEILEKTGQRARFSDIVKYIEHQVRITSDPVFGDIQDTSAVIKGATKASKLQVKPQLSHTGHLSRNCDRRITCKKCNRTHPSVLHIGEKERVTQKDQKDGAGHCNGILPILPVKVKCSKGNKVVETYAFLDPGSTGTFCTRKLIDKLNMEGRKFKIHIRTLGHNKAVESSVVDSLEISGFKGECFYPLPKVCTQKEMPVSTTNIISEKELRKWPYLEDVKIPHINADVDVLIGTNASKLMEPWEVINSREGEEGPYAIRTLLGWVINGPLQGSSNCGIDHPSVYANRITIDRIEELLTSQYNYDFNERASAEQEEMSREENKFMEIMESSAKLQNGHYTFQMPFKGKDVSMPNNLGVAMQRVHCLKRRLQKDASFHEEYNNFLADVLSNGYAEEVPQHQFETPTGKVWYIPHHGVYHPRKGKLRVVFDCGAEYKGVSLNSQLLQGPNLTSSLVGVLMRFRQEQVAIMADIKAMFHQVKVAEEHRDYLRFLWWPQGNLEQDLLEHRMTVHLFGAVSSPSVACLALRKTAEDNQANFPKEVIETVN</sequence>
<name>A0AA47M0I9_MERPO</name>
<reference evidence="1" key="1">
    <citation type="journal article" date="2023" name="Front. Mar. Sci.">
        <title>A new Merluccius polli reference genome to investigate the effects of global change in West African waters.</title>
        <authorList>
            <person name="Mateo J.L."/>
            <person name="Blanco-Fernandez C."/>
            <person name="Garcia-Vazquez E."/>
            <person name="Machado-Schiaffino G."/>
        </authorList>
    </citation>
    <scope>NUCLEOTIDE SEQUENCE</scope>
    <source>
        <strain evidence="1">C29</strain>
        <tissue evidence="1">Fin</tissue>
    </source>
</reference>
<accession>A0AA47M0I9</accession>
<dbReference type="PANTHER" id="PTHR47331:SF3">
    <property type="match status" value="1"/>
</dbReference>